<dbReference type="HOGENOM" id="CLU_2178636_0_0_0"/>
<reference evidence="1" key="1">
    <citation type="journal article" date="2015" name="PeerJ">
        <title>First genomic representation of candidate bacterial phylum KSB3 points to enhanced environmental sensing as a trigger of wastewater bulking.</title>
        <authorList>
            <person name="Sekiguchi Y."/>
            <person name="Ohashi A."/>
            <person name="Parks D.H."/>
            <person name="Yamauchi T."/>
            <person name="Tyson G.W."/>
            <person name="Hugenholtz P."/>
        </authorList>
    </citation>
    <scope>NUCLEOTIDE SEQUENCE [LARGE SCALE GENOMIC DNA]</scope>
</reference>
<evidence type="ECO:0000313" key="1">
    <source>
        <dbReference type="EMBL" id="GAK49708.1"/>
    </source>
</evidence>
<sequence length="109" mass="12056">MRALICQKTSQVSTTCEVCGDEFSMLASLYPNNCIRFSGLSPWAIMTVPFQGDMAAYLQRTSEKKTFCVTICDVVPLMLNWPVSRMSSADAPTMTVTSPGFRTYCMLSS</sequence>
<dbReference type="EMBL" id="DF820455">
    <property type="protein sequence ID" value="GAK49708.1"/>
    <property type="molecule type" value="Genomic_DNA"/>
</dbReference>
<organism evidence="1">
    <name type="scientific">Candidatus Moduliflexus flocculans</name>
    <dbReference type="NCBI Taxonomy" id="1499966"/>
    <lineage>
        <taxon>Bacteria</taxon>
        <taxon>Candidatus Moduliflexota</taxon>
        <taxon>Candidatus Moduliflexia</taxon>
        <taxon>Candidatus Moduliflexales</taxon>
        <taxon>Candidatus Moduliflexaceae</taxon>
    </lineage>
</organism>
<protein>
    <submittedName>
        <fullName evidence="1">Uncharacterized protein</fullName>
    </submittedName>
</protein>
<dbReference type="AlphaFoldDB" id="A0A0S6VVF3"/>
<name>A0A0S6VVF3_9BACT</name>
<accession>A0A0S6VVF3</accession>
<keyword evidence="2" id="KW-1185">Reference proteome</keyword>
<dbReference type="Proteomes" id="UP000030700">
    <property type="component" value="Unassembled WGS sequence"/>
</dbReference>
<gene>
    <name evidence="1" type="ORF">U14_00931</name>
</gene>
<proteinExistence type="predicted"/>
<evidence type="ECO:0000313" key="2">
    <source>
        <dbReference type="Proteomes" id="UP000030700"/>
    </source>
</evidence>